<organism evidence="1 2">
    <name type="scientific">Roseomonas fluvialis</name>
    <dbReference type="NCBI Taxonomy" id="1750527"/>
    <lineage>
        <taxon>Bacteria</taxon>
        <taxon>Pseudomonadati</taxon>
        <taxon>Pseudomonadota</taxon>
        <taxon>Alphaproteobacteria</taxon>
        <taxon>Acetobacterales</taxon>
        <taxon>Roseomonadaceae</taxon>
        <taxon>Roseomonas</taxon>
    </lineage>
</organism>
<protein>
    <recommendedName>
        <fullName evidence="3">Flagellar assembly protein FliH</fullName>
    </recommendedName>
</protein>
<dbReference type="EMBL" id="AP025637">
    <property type="protein sequence ID" value="BDG73578.1"/>
    <property type="molecule type" value="Genomic_DNA"/>
</dbReference>
<dbReference type="RefSeq" id="WP_244407797.1">
    <property type="nucleotide sequence ID" value="NZ_AP025637.1"/>
</dbReference>
<gene>
    <name evidence="1" type="ORF">Rmf_35070</name>
</gene>
<reference evidence="1 2" key="1">
    <citation type="journal article" date="2016" name="Microbes Environ.">
        <title>Phylogenetically diverse aerobic anoxygenic phototrophic bacteria isolated from epilithic biofilms in Tama river, Japan.</title>
        <authorList>
            <person name="Hirose S."/>
            <person name="Matsuura K."/>
            <person name="Haruta S."/>
        </authorList>
    </citation>
    <scope>NUCLEOTIDE SEQUENCE [LARGE SCALE GENOMIC DNA]</scope>
    <source>
        <strain evidence="1 2">S08</strain>
    </source>
</reference>
<evidence type="ECO:0000313" key="1">
    <source>
        <dbReference type="EMBL" id="BDG73578.1"/>
    </source>
</evidence>
<accession>A0ABN6P751</accession>
<name>A0ABN6P751_9PROT</name>
<evidence type="ECO:0000313" key="2">
    <source>
        <dbReference type="Proteomes" id="UP000831327"/>
    </source>
</evidence>
<keyword evidence="2" id="KW-1185">Reference proteome</keyword>
<proteinExistence type="predicted"/>
<dbReference type="Proteomes" id="UP000831327">
    <property type="component" value="Chromosome"/>
</dbReference>
<evidence type="ECO:0008006" key="3">
    <source>
        <dbReference type="Google" id="ProtNLM"/>
    </source>
</evidence>
<sequence length="213" mass="21588">MPDSFTPIAPDAPPAGFAPTFLIAALDAARREAAQAERIVEPDPVAAVIAEARRTAFADGHAQGLREAAAATETVAASAARLALEALREGREAAAEAARDAAQDVARLALAMLDAALPGLAAQGGADLAAAFAQRLAPMLRSAPDALLLVAPGLGEPTRALLGNVGITVEEDPALSAGDARAQWRSGGADLDLAARRREIRGVLEAAGLGPQE</sequence>